<dbReference type="KEGG" id="sre:PTSG_11267"/>
<evidence type="ECO:0000313" key="6">
    <source>
        <dbReference type="Proteomes" id="UP000007799"/>
    </source>
</evidence>
<feature type="region of interest" description="Disordered" evidence="4">
    <location>
        <begin position="36"/>
        <end position="65"/>
    </location>
</feature>
<proteinExistence type="inferred from homology"/>
<comment type="subcellular location">
    <subcellularLocation>
        <location evidence="1">Mitochondrion</location>
    </subcellularLocation>
</comment>
<feature type="compositionally biased region" description="Low complexity" evidence="4">
    <location>
        <begin position="36"/>
        <end position="58"/>
    </location>
</feature>
<evidence type="ECO:0000256" key="1">
    <source>
        <dbReference type="ARBA" id="ARBA00004173"/>
    </source>
</evidence>
<gene>
    <name evidence="5" type="ORF">PTSG_11267</name>
</gene>
<evidence type="ECO:0000256" key="2">
    <source>
        <dbReference type="ARBA" id="ARBA00023128"/>
    </source>
</evidence>
<comment type="similarity">
    <text evidence="3">Belongs to the alpha-ketoglutarate dehydrogenase component 4 family.</text>
</comment>
<evidence type="ECO:0000256" key="4">
    <source>
        <dbReference type="SAM" id="MobiDB-lite"/>
    </source>
</evidence>
<dbReference type="Proteomes" id="UP000007799">
    <property type="component" value="Unassembled WGS sequence"/>
</dbReference>
<dbReference type="GO" id="GO:0005739">
    <property type="term" value="C:mitochondrion"/>
    <property type="evidence" value="ECO:0007669"/>
    <property type="project" value="UniProtKB-SubCell"/>
</dbReference>
<dbReference type="InterPro" id="IPR020373">
    <property type="entry name" value="Kgd4/YMR-31"/>
</dbReference>
<dbReference type="GeneID" id="16068288"/>
<dbReference type="GO" id="GO:0006103">
    <property type="term" value="P:2-oxoglutarate metabolic process"/>
    <property type="evidence" value="ECO:0007669"/>
    <property type="project" value="InterPro"/>
</dbReference>
<name>F2USX1_SALR5</name>
<protein>
    <recommendedName>
        <fullName evidence="7">Ribosomal protein S36</fullName>
    </recommendedName>
</protein>
<dbReference type="RefSeq" id="XP_004987764.1">
    <property type="nucleotide sequence ID" value="XM_004987707.1"/>
</dbReference>
<evidence type="ECO:0008006" key="7">
    <source>
        <dbReference type="Google" id="ProtNLM"/>
    </source>
</evidence>
<dbReference type="Pfam" id="PF10937">
    <property type="entry name" value="Kgd4-YMR31"/>
    <property type="match status" value="1"/>
</dbReference>
<dbReference type="InParanoid" id="F2USX1"/>
<accession>F2USX1</accession>
<dbReference type="AlphaFoldDB" id="F2USX1"/>
<dbReference type="EMBL" id="GL832996">
    <property type="protein sequence ID" value="EGD81230.1"/>
    <property type="molecule type" value="Genomic_DNA"/>
</dbReference>
<keyword evidence="2" id="KW-0496">Mitochondrion</keyword>
<sequence>MKLTAVLRRMISFPARRDASGAPLVKLSREFFDKMASNTPSTSSAVSSTASSSSSSSSKYTGPVLDTTPAHLRYRQLSAEEMETIELGGAAP</sequence>
<evidence type="ECO:0000313" key="5">
    <source>
        <dbReference type="EMBL" id="EGD81230.1"/>
    </source>
</evidence>
<reference evidence="5" key="1">
    <citation type="submission" date="2009-08" db="EMBL/GenBank/DDBJ databases">
        <title>Annotation of Salpingoeca rosetta.</title>
        <authorList>
            <consortium name="The Broad Institute Genome Sequencing Platform"/>
            <person name="Russ C."/>
            <person name="Cuomo C."/>
            <person name="Burger G."/>
            <person name="Gray M.W."/>
            <person name="Holland P.W.H."/>
            <person name="King N."/>
            <person name="Lang F.B.F."/>
            <person name="Roger A.J."/>
            <person name="Ruiz-Trillo I."/>
            <person name="Young S.K."/>
            <person name="Zeng Q."/>
            <person name="Gargeya S."/>
            <person name="Alvarado L."/>
            <person name="Berlin A."/>
            <person name="Chapman S.B."/>
            <person name="Chen Z."/>
            <person name="Freedman E."/>
            <person name="Gellesch M."/>
            <person name="Goldberg J."/>
            <person name="Griggs A."/>
            <person name="Gujja S."/>
            <person name="Heilman E."/>
            <person name="Heiman D."/>
            <person name="Howarth C."/>
            <person name="Mehta T."/>
            <person name="Neiman D."/>
            <person name="Pearson M."/>
            <person name="Roberts A."/>
            <person name="Saif S."/>
            <person name="Shea T."/>
            <person name="Shenoy N."/>
            <person name="Sisk P."/>
            <person name="Stolte C."/>
            <person name="Sykes S."/>
            <person name="White J."/>
            <person name="Yandava C."/>
            <person name="Haas B."/>
            <person name="Nusbaum C."/>
            <person name="Birren B."/>
        </authorList>
    </citation>
    <scope>NUCLEOTIDE SEQUENCE [LARGE SCALE GENOMIC DNA]</scope>
    <source>
        <strain evidence="5">ATCC 50818</strain>
    </source>
</reference>
<keyword evidence="6" id="KW-1185">Reference proteome</keyword>
<organism evidence="6">
    <name type="scientific">Salpingoeca rosetta (strain ATCC 50818 / BSB-021)</name>
    <dbReference type="NCBI Taxonomy" id="946362"/>
    <lineage>
        <taxon>Eukaryota</taxon>
        <taxon>Choanoflagellata</taxon>
        <taxon>Craspedida</taxon>
        <taxon>Salpingoecidae</taxon>
        <taxon>Salpingoeca</taxon>
    </lineage>
</organism>
<evidence type="ECO:0000256" key="3">
    <source>
        <dbReference type="ARBA" id="ARBA00043970"/>
    </source>
</evidence>